<dbReference type="SUPFAM" id="SSF49464">
    <property type="entry name" value="Carboxypeptidase regulatory domain-like"/>
    <property type="match status" value="1"/>
</dbReference>
<dbReference type="Pfam" id="PF13715">
    <property type="entry name" value="CarbopepD_reg_2"/>
    <property type="match status" value="1"/>
</dbReference>
<dbReference type="InterPro" id="IPR008969">
    <property type="entry name" value="CarboxyPept-like_regulatory"/>
</dbReference>
<accession>A0A382YRM2</accession>
<evidence type="ECO:0000313" key="1">
    <source>
        <dbReference type="EMBL" id="SVD85854.1"/>
    </source>
</evidence>
<gene>
    <name evidence="1" type="ORF">METZ01_LOCUS438708</name>
</gene>
<proteinExistence type="predicted"/>
<dbReference type="EMBL" id="UINC01177955">
    <property type="protein sequence ID" value="SVD85854.1"/>
    <property type="molecule type" value="Genomic_DNA"/>
</dbReference>
<sequence length="220" mass="23846">VDNKKMKMIAIIIVNTIVFSQQGFIRGTVLSEISEPLIGANVAIEETSTGAMTDADGNFSIDGLDPGSYKVSITYIGYKKISRTYVITAGEDTGDENYLDKLGIAEEATDDDIAYGETHSGLRFILEPDAVALRQVDVTGHELEKSLSDIAKQTIFGPSKIRESYMTVGSSVDAVSIKDIRMSPSLNFYEGLDDIKEVESKQLSAIYTSLNVRGKGATDP</sequence>
<dbReference type="Gene3D" id="2.60.40.1120">
    <property type="entry name" value="Carboxypeptidase-like, regulatory domain"/>
    <property type="match status" value="1"/>
</dbReference>
<organism evidence="1">
    <name type="scientific">marine metagenome</name>
    <dbReference type="NCBI Taxonomy" id="408172"/>
    <lineage>
        <taxon>unclassified sequences</taxon>
        <taxon>metagenomes</taxon>
        <taxon>ecological metagenomes</taxon>
    </lineage>
</organism>
<feature type="non-terminal residue" evidence="1">
    <location>
        <position position="1"/>
    </location>
</feature>
<dbReference type="AlphaFoldDB" id="A0A382YRM2"/>
<feature type="non-terminal residue" evidence="1">
    <location>
        <position position="220"/>
    </location>
</feature>
<name>A0A382YRM2_9ZZZZ</name>
<evidence type="ECO:0008006" key="2">
    <source>
        <dbReference type="Google" id="ProtNLM"/>
    </source>
</evidence>
<protein>
    <recommendedName>
        <fullName evidence="2">TonB-dependent receptor plug domain-containing protein</fullName>
    </recommendedName>
</protein>
<reference evidence="1" key="1">
    <citation type="submission" date="2018-05" db="EMBL/GenBank/DDBJ databases">
        <authorList>
            <person name="Lanie J.A."/>
            <person name="Ng W.-L."/>
            <person name="Kazmierczak K.M."/>
            <person name="Andrzejewski T.M."/>
            <person name="Davidsen T.M."/>
            <person name="Wayne K.J."/>
            <person name="Tettelin H."/>
            <person name="Glass J.I."/>
            <person name="Rusch D."/>
            <person name="Podicherti R."/>
            <person name="Tsui H.-C.T."/>
            <person name="Winkler M.E."/>
        </authorList>
    </citation>
    <scope>NUCLEOTIDE SEQUENCE</scope>
</reference>